<organism evidence="1 2">
    <name type="scientific">Kickxella alabastrina</name>
    <dbReference type="NCBI Taxonomy" id="61397"/>
    <lineage>
        <taxon>Eukaryota</taxon>
        <taxon>Fungi</taxon>
        <taxon>Fungi incertae sedis</taxon>
        <taxon>Zoopagomycota</taxon>
        <taxon>Kickxellomycotina</taxon>
        <taxon>Kickxellomycetes</taxon>
        <taxon>Kickxellales</taxon>
        <taxon>Kickxellaceae</taxon>
        <taxon>Kickxella</taxon>
    </lineage>
</organism>
<accession>A0ACC1IXF1</accession>
<protein>
    <submittedName>
        <fullName evidence="1">Uncharacterized protein</fullName>
    </submittedName>
</protein>
<dbReference type="EMBL" id="JANBPG010000001">
    <property type="protein sequence ID" value="KAJ1902413.1"/>
    <property type="molecule type" value="Genomic_DNA"/>
</dbReference>
<proteinExistence type="predicted"/>
<keyword evidence="2" id="KW-1185">Reference proteome</keyword>
<evidence type="ECO:0000313" key="1">
    <source>
        <dbReference type="EMBL" id="KAJ1902413.1"/>
    </source>
</evidence>
<comment type="caution">
    <text evidence="1">The sequence shown here is derived from an EMBL/GenBank/DDBJ whole genome shotgun (WGS) entry which is preliminary data.</text>
</comment>
<name>A0ACC1IXF1_9FUNG</name>
<evidence type="ECO:0000313" key="2">
    <source>
        <dbReference type="Proteomes" id="UP001150581"/>
    </source>
</evidence>
<sequence>MVRIAAAFLALTPALAMASMPYCEGNVSYCPNGQNNVSPNYFQCNNYSHQYESMACPAGQVCFANPNKPGYAMCGLPGTGGIPGAGKCTGNTAKCVSPGQTGNYLQCENWSGQYVNAACPAGLKCYNNAAGNGVYCQ</sequence>
<reference evidence="1" key="1">
    <citation type="submission" date="2022-07" db="EMBL/GenBank/DDBJ databases">
        <title>Phylogenomic reconstructions and comparative analyses of Kickxellomycotina fungi.</title>
        <authorList>
            <person name="Reynolds N.K."/>
            <person name="Stajich J.E."/>
            <person name="Barry K."/>
            <person name="Grigoriev I.V."/>
            <person name="Crous P."/>
            <person name="Smith M.E."/>
        </authorList>
    </citation>
    <scope>NUCLEOTIDE SEQUENCE</scope>
    <source>
        <strain evidence="1">Benny 63K</strain>
    </source>
</reference>
<gene>
    <name evidence="1" type="ORF">LPJ66_000024</name>
</gene>
<dbReference type="Proteomes" id="UP001150581">
    <property type="component" value="Unassembled WGS sequence"/>
</dbReference>